<dbReference type="AlphaFoldDB" id="A0A0C3LD65"/>
<evidence type="ECO:0000256" key="2">
    <source>
        <dbReference type="ARBA" id="ARBA00004932"/>
    </source>
</evidence>
<keyword evidence="10" id="KW-0460">Magnesium</keyword>
<dbReference type="Proteomes" id="UP000054248">
    <property type="component" value="Unassembled WGS sequence"/>
</dbReference>
<evidence type="ECO:0000256" key="4">
    <source>
        <dbReference type="ARBA" id="ARBA00006706"/>
    </source>
</evidence>
<evidence type="ECO:0000256" key="10">
    <source>
        <dbReference type="ARBA" id="ARBA00022842"/>
    </source>
</evidence>
<dbReference type="EC" id="2.5.1.10" evidence="5"/>
<protein>
    <recommendedName>
        <fullName evidence="15">(2E,6E)-farnesyl diphosphate synthase</fullName>
        <ecNumber evidence="6">2.5.1.1</ecNumber>
        <ecNumber evidence="5">2.5.1.10</ecNumber>
    </recommendedName>
    <alternativeName>
        <fullName evidence="14">Dimethylallyltranstransferase</fullName>
    </alternativeName>
    <alternativeName>
        <fullName evidence="13">Farnesyl diphosphate synthase</fullName>
    </alternativeName>
    <alternativeName>
        <fullName evidence="12">Geranyltranstransferase</fullName>
    </alternativeName>
</protein>
<name>A0A0C3LD65_9AGAM</name>
<dbReference type="SFLD" id="SFLDS00005">
    <property type="entry name" value="Isoprenoid_Synthase_Type_I"/>
    <property type="match status" value="1"/>
</dbReference>
<dbReference type="InterPro" id="IPR000092">
    <property type="entry name" value="Polyprenyl_synt"/>
</dbReference>
<dbReference type="PROSITE" id="PS00444">
    <property type="entry name" value="POLYPRENYL_SYNTHASE_2"/>
    <property type="match status" value="1"/>
</dbReference>
<evidence type="ECO:0000256" key="15">
    <source>
        <dbReference type="ARBA" id="ARBA00032873"/>
    </source>
</evidence>
<keyword evidence="8 16" id="KW-0808">Transferase</keyword>
<evidence type="ECO:0000256" key="3">
    <source>
        <dbReference type="ARBA" id="ARBA00005035"/>
    </source>
</evidence>
<dbReference type="GO" id="GO:0005737">
    <property type="term" value="C:cytoplasm"/>
    <property type="evidence" value="ECO:0007669"/>
    <property type="project" value="TreeGrafter"/>
</dbReference>
<dbReference type="PANTHER" id="PTHR11525">
    <property type="entry name" value="FARNESYL-PYROPHOSPHATE SYNTHETASE"/>
    <property type="match status" value="1"/>
</dbReference>
<dbReference type="SUPFAM" id="SSF48576">
    <property type="entry name" value="Terpenoid synthases"/>
    <property type="match status" value="1"/>
</dbReference>
<dbReference type="InterPro" id="IPR039702">
    <property type="entry name" value="FPS1-like"/>
</dbReference>
<dbReference type="InterPro" id="IPR033749">
    <property type="entry name" value="Polyprenyl_synt_CS"/>
</dbReference>
<dbReference type="OrthoDB" id="10257492at2759"/>
<evidence type="ECO:0000313" key="17">
    <source>
        <dbReference type="EMBL" id="KIO19377.1"/>
    </source>
</evidence>
<reference evidence="18" key="2">
    <citation type="submission" date="2015-01" db="EMBL/GenBank/DDBJ databases">
        <title>Evolutionary Origins and Diversification of the Mycorrhizal Mutualists.</title>
        <authorList>
            <consortium name="DOE Joint Genome Institute"/>
            <consortium name="Mycorrhizal Genomics Consortium"/>
            <person name="Kohler A."/>
            <person name="Kuo A."/>
            <person name="Nagy L.G."/>
            <person name="Floudas D."/>
            <person name="Copeland A."/>
            <person name="Barry K.W."/>
            <person name="Cichocki N."/>
            <person name="Veneault-Fourrey C."/>
            <person name="LaButti K."/>
            <person name="Lindquist E.A."/>
            <person name="Lipzen A."/>
            <person name="Lundell T."/>
            <person name="Morin E."/>
            <person name="Murat C."/>
            <person name="Riley R."/>
            <person name="Ohm R."/>
            <person name="Sun H."/>
            <person name="Tunlid A."/>
            <person name="Henrissat B."/>
            <person name="Grigoriev I.V."/>
            <person name="Hibbett D.S."/>
            <person name="Martin F."/>
        </authorList>
    </citation>
    <scope>NUCLEOTIDE SEQUENCE [LARGE SCALE GENOMIC DNA]</scope>
    <source>
        <strain evidence="18">MUT 4182</strain>
    </source>
</reference>
<dbReference type="GO" id="GO:0046872">
    <property type="term" value="F:metal ion binding"/>
    <property type="evidence" value="ECO:0007669"/>
    <property type="project" value="UniProtKB-KW"/>
</dbReference>
<reference evidence="17 18" key="1">
    <citation type="submission" date="2014-04" db="EMBL/GenBank/DDBJ databases">
        <authorList>
            <consortium name="DOE Joint Genome Institute"/>
            <person name="Kuo A."/>
            <person name="Girlanda M."/>
            <person name="Perotto S."/>
            <person name="Kohler A."/>
            <person name="Nagy L.G."/>
            <person name="Floudas D."/>
            <person name="Copeland A."/>
            <person name="Barry K.W."/>
            <person name="Cichocki N."/>
            <person name="Veneault-Fourrey C."/>
            <person name="LaButti K."/>
            <person name="Lindquist E.A."/>
            <person name="Lipzen A."/>
            <person name="Lundell T."/>
            <person name="Morin E."/>
            <person name="Murat C."/>
            <person name="Sun H."/>
            <person name="Tunlid A."/>
            <person name="Henrissat B."/>
            <person name="Grigoriev I.V."/>
            <person name="Hibbett D.S."/>
            <person name="Martin F."/>
            <person name="Nordberg H.P."/>
            <person name="Cantor M.N."/>
            <person name="Hua S.X."/>
        </authorList>
    </citation>
    <scope>NUCLEOTIDE SEQUENCE [LARGE SCALE GENOMIC DNA]</scope>
    <source>
        <strain evidence="17 18">MUT 4182</strain>
    </source>
</reference>
<gene>
    <name evidence="17" type="ORF">M407DRAFT_82863</name>
</gene>
<dbReference type="FunFam" id="1.10.600.10:FF:000006">
    <property type="entry name" value="Farnesyl pyrophosphate synthase"/>
    <property type="match status" value="1"/>
</dbReference>
<keyword evidence="7" id="KW-0444">Lipid biosynthesis</keyword>
<accession>A0A0C3LD65</accession>
<dbReference type="EC" id="2.5.1.1" evidence="6"/>
<dbReference type="EMBL" id="KN823225">
    <property type="protein sequence ID" value="KIO19377.1"/>
    <property type="molecule type" value="Genomic_DNA"/>
</dbReference>
<dbReference type="GO" id="GO:0045337">
    <property type="term" value="P:farnesyl diphosphate biosynthetic process"/>
    <property type="evidence" value="ECO:0007669"/>
    <property type="project" value="TreeGrafter"/>
</dbReference>
<dbReference type="CDD" id="cd00685">
    <property type="entry name" value="Trans_IPPS_HT"/>
    <property type="match status" value="1"/>
</dbReference>
<dbReference type="PROSITE" id="PS00723">
    <property type="entry name" value="POLYPRENYL_SYNTHASE_1"/>
    <property type="match status" value="1"/>
</dbReference>
<dbReference type="HOGENOM" id="CLU_028376_1_0_1"/>
<evidence type="ECO:0000256" key="6">
    <source>
        <dbReference type="ARBA" id="ARBA00012833"/>
    </source>
</evidence>
<evidence type="ECO:0000256" key="11">
    <source>
        <dbReference type="ARBA" id="ARBA00023098"/>
    </source>
</evidence>
<evidence type="ECO:0000256" key="1">
    <source>
        <dbReference type="ARBA" id="ARBA00001946"/>
    </source>
</evidence>
<comment type="similarity">
    <text evidence="4 16">Belongs to the FPP/GGPP synthase family.</text>
</comment>
<proteinExistence type="inferred from homology"/>
<dbReference type="GO" id="GO:0004337">
    <property type="term" value="F:(2E,6E)-farnesyl diphosphate synthase activity"/>
    <property type="evidence" value="ECO:0007669"/>
    <property type="project" value="UniProtKB-EC"/>
</dbReference>
<keyword evidence="9" id="KW-0479">Metal-binding</keyword>
<dbReference type="PANTHER" id="PTHR11525:SF0">
    <property type="entry name" value="FARNESYL PYROPHOSPHATE SYNTHASE"/>
    <property type="match status" value="1"/>
</dbReference>
<sequence>MSDDKAIFAANKKRFLGAWPRIADELTGYLKDAKMPDNAVQWFTKSLDYNTPGGKLNRGISVVDTVEILLGKQLEGEEYYKVAILGWCIELLQAFFLVSDDIMDQSVTRRGQPCWYRVTESGIPPISNVGNIAINDAFMLEASIYQLLRRHFKSHPCYVQFFETFQDVTFKTEMGQLIDLITAPEDKVDLSQFNLQRHSLIVIYKTAYYSFYLPVALGMYYVGITSPALHEQAQSILIPMGEYFQIQDDYLDAFGTPEQIGKIGTDIIDNKCAWPINIALQKAAPEQRRLLDENYGVKNSDAEARVKKLYHELEIPAIYQKYEQESHVRVSKLIEQVDETPIDGASVGMKREVYAAFLRKIYARAK</sequence>
<evidence type="ECO:0000256" key="13">
    <source>
        <dbReference type="ARBA" id="ARBA00032424"/>
    </source>
</evidence>
<evidence type="ECO:0000256" key="14">
    <source>
        <dbReference type="ARBA" id="ARBA00032448"/>
    </source>
</evidence>
<organism evidence="17 18">
    <name type="scientific">Tulasnella calospora MUT 4182</name>
    <dbReference type="NCBI Taxonomy" id="1051891"/>
    <lineage>
        <taxon>Eukaryota</taxon>
        <taxon>Fungi</taxon>
        <taxon>Dikarya</taxon>
        <taxon>Basidiomycota</taxon>
        <taxon>Agaricomycotina</taxon>
        <taxon>Agaricomycetes</taxon>
        <taxon>Cantharellales</taxon>
        <taxon>Tulasnellaceae</taxon>
        <taxon>Tulasnella</taxon>
    </lineage>
</organism>
<evidence type="ECO:0000256" key="16">
    <source>
        <dbReference type="RuleBase" id="RU004466"/>
    </source>
</evidence>
<dbReference type="Gene3D" id="1.10.600.10">
    <property type="entry name" value="Farnesyl Diphosphate Synthase"/>
    <property type="match status" value="1"/>
</dbReference>
<evidence type="ECO:0000256" key="7">
    <source>
        <dbReference type="ARBA" id="ARBA00022516"/>
    </source>
</evidence>
<evidence type="ECO:0000256" key="9">
    <source>
        <dbReference type="ARBA" id="ARBA00022723"/>
    </source>
</evidence>
<evidence type="ECO:0000256" key="12">
    <source>
        <dbReference type="ARBA" id="ARBA00032380"/>
    </source>
</evidence>
<keyword evidence="18" id="KW-1185">Reference proteome</keyword>
<keyword evidence="11" id="KW-0443">Lipid metabolism</keyword>
<comment type="pathway">
    <text evidence="2">Isoprenoid biosynthesis; geranyl diphosphate biosynthesis; geranyl diphosphate from dimethylallyl diphosphate and isopentenyl diphosphate: step 1/1.</text>
</comment>
<evidence type="ECO:0000256" key="5">
    <source>
        <dbReference type="ARBA" id="ARBA00012439"/>
    </source>
</evidence>
<comment type="cofactor">
    <cofactor evidence="1">
        <name>Mg(2+)</name>
        <dbReference type="ChEBI" id="CHEBI:18420"/>
    </cofactor>
</comment>
<dbReference type="Pfam" id="PF00348">
    <property type="entry name" value="polyprenyl_synt"/>
    <property type="match status" value="1"/>
</dbReference>
<dbReference type="SFLD" id="SFLDG01017">
    <property type="entry name" value="Polyprenyl_Transferase_Like"/>
    <property type="match status" value="1"/>
</dbReference>
<dbReference type="InterPro" id="IPR008949">
    <property type="entry name" value="Isoprenoid_synthase_dom_sf"/>
</dbReference>
<dbReference type="STRING" id="1051891.A0A0C3LD65"/>
<evidence type="ECO:0000313" key="18">
    <source>
        <dbReference type="Proteomes" id="UP000054248"/>
    </source>
</evidence>
<dbReference type="GO" id="GO:0004161">
    <property type="term" value="F:dimethylallyltranstransferase activity"/>
    <property type="evidence" value="ECO:0007669"/>
    <property type="project" value="UniProtKB-EC"/>
</dbReference>
<evidence type="ECO:0000256" key="8">
    <source>
        <dbReference type="ARBA" id="ARBA00022679"/>
    </source>
</evidence>
<comment type="pathway">
    <text evidence="3">Isoprenoid biosynthesis; farnesyl diphosphate biosynthesis; farnesyl diphosphate from geranyl diphosphate and isopentenyl diphosphate: step 1/1.</text>
</comment>